<keyword evidence="10" id="KW-1185">Reference proteome</keyword>
<dbReference type="PROSITE" id="PS51831">
    <property type="entry name" value="HD"/>
    <property type="match status" value="1"/>
</dbReference>
<keyword evidence="5" id="KW-1003">Cell membrane</keyword>
<keyword evidence="5" id="KW-0472">Membrane</keyword>
<feature type="domain" description="HD" evidence="8">
    <location>
        <begin position="340"/>
        <end position="432"/>
    </location>
</feature>
<keyword evidence="2 5" id="KW-0255">Endonuclease</keyword>
<feature type="region of interest" description="Disordered" evidence="7">
    <location>
        <begin position="102"/>
        <end position="123"/>
    </location>
</feature>
<dbReference type="SMART" id="SM00322">
    <property type="entry name" value="KH"/>
    <property type="match status" value="1"/>
</dbReference>
<feature type="transmembrane region" description="Helical" evidence="5">
    <location>
        <begin position="7"/>
        <end position="29"/>
    </location>
</feature>
<dbReference type="SUPFAM" id="SSF109604">
    <property type="entry name" value="HD-domain/PDEase-like"/>
    <property type="match status" value="1"/>
</dbReference>
<dbReference type="NCBIfam" id="TIGR03319">
    <property type="entry name" value="RNase_Y"/>
    <property type="match status" value="1"/>
</dbReference>
<evidence type="ECO:0000313" key="9">
    <source>
        <dbReference type="EMBL" id="KUL31897.1"/>
    </source>
</evidence>
<evidence type="ECO:0000256" key="3">
    <source>
        <dbReference type="ARBA" id="ARBA00022801"/>
    </source>
</evidence>
<keyword evidence="5" id="KW-1133">Transmembrane helix</keyword>
<keyword evidence="5" id="KW-0812">Transmembrane</keyword>
<dbReference type="CDD" id="cd22431">
    <property type="entry name" value="KH-I_RNaseY"/>
    <property type="match status" value="1"/>
</dbReference>
<dbReference type="Gene3D" id="1.10.3210.10">
    <property type="entry name" value="Hypothetical protein af1432"/>
    <property type="match status" value="1"/>
</dbReference>
<reference evidence="9 10" key="1">
    <citation type="submission" date="2015-10" db="EMBL/GenBank/DDBJ databases">
        <title>Draft Genome Sequence of Chlorobium limicola strain Frasassi Growing under Artificial Lighting in the Frasassi Cave System.</title>
        <authorList>
            <person name="Mansor M."/>
            <person name="Macalady J."/>
        </authorList>
    </citation>
    <scope>NUCLEOTIDE SEQUENCE [LARGE SCALE GENOMIC DNA]</scope>
    <source>
        <strain evidence="9 10">Frasassi</strain>
    </source>
</reference>
<evidence type="ECO:0000259" key="8">
    <source>
        <dbReference type="PROSITE" id="PS51831"/>
    </source>
</evidence>
<comment type="subcellular location">
    <subcellularLocation>
        <location evidence="5">Cell membrane</location>
        <topology evidence="5">Single-pass membrane protein</topology>
    </subcellularLocation>
</comment>
<dbReference type="InterPro" id="IPR006675">
    <property type="entry name" value="HDIG_dom"/>
</dbReference>
<dbReference type="AlphaFoldDB" id="A0A124GAD4"/>
<comment type="similarity">
    <text evidence="5">Belongs to the RNase Y family.</text>
</comment>
<dbReference type="Pfam" id="PF01966">
    <property type="entry name" value="HD"/>
    <property type="match status" value="1"/>
</dbReference>
<dbReference type="Gene3D" id="3.30.1370.10">
    <property type="entry name" value="K Homology domain, type 1"/>
    <property type="match status" value="1"/>
</dbReference>
<dbReference type="GO" id="GO:0006402">
    <property type="term" value="P:mRNA catabolic process"/>
    <property type="evidence" value="ECO:0007669"/>
    <property type="project" value="UniProtKB-UniRule"/>
</dbReference>
<keyword evidence="1 5" id="KW-0540">Nuclease</keyword>
<dbReference type="InterPro" id="IPR003607">
    <property type="entry name" value="HD/PDEase_dom"/>
</dbReference>
<evidence type="ECO:0000256" key="7">
    <source>
        <dbReference type="SAM" id="MobiDB-lite"/>
    </source>
</evidence>
<dbReference type="InterPro" id="IPR004087">
    <property type="entry name" value="KH_dom"/>
</dbReference>
<dbReference type="PROSITE" id="PS50084">
    <property type="entry name" value="KH_TYPE_1"/>
    <property type="match status" value="1"/>
</dbReference>
<comment type="function">
    <text evidence="5">Endoribonuclease that initiates mRNA decay.</text>
</comment>
<dbReference type="InterPro" id="IPR022711">
    <property type="entry name" value="RNase_Y_N"/>
</dbReference>
<dbReference type="GO" id="GO:0016787">
    <property type="term" value="F:hydrolase activity"/>
    <property type="evidence" value="ECO:0007669"/>
    <property type="project" value="UniProtKB-KW"/>
</dbReference>
<accession>A0A124GAD4</accession>
<dbReference type="NCBIfam" id="TIGR00277">
    <property type="entry name" value="HDIG"/>
    <property type="match status" value="1"/>
</dbReference>
<gene>
    <name evidence="5" type="primary">rny</name>
    <name evidence="9" type="ORF">ASB62_02225</name>
</gene>
<dbReference type="GO" id="GO:0004521">
    <property type="term" value="F:RNA endonuclease activity"/>
    <property type="evidence" value="ECO:0007669"/>
    <property type="project" value="UniProtKB-UniRule"/>
</dbReference>
<protein>
    <recommendedName>
        <fullName evidence="5 6">Ribonuclease Y</fullName>
        <shortName evidence="5">RNase Y</shortName>
        <ecNumber evidence="5 6">3.1.-.-</ecNumber>
    </recommendedName>
</protein>
<evidence type="ECO:0000256" key="6">
    <source>
        <dbReference type="NCBIfam" id="TIGR03319"/>
    </source>
</evidence>
<dbReference type="Pfam" id="PF00013">
    <property type="entry name" value="KH_1"/>
    <property type="match status" value="1"/>
</dbReference>
<evidence type="ECO:0000256" key="4">
    <source>
        <dbReference type="ARBA" id="ARBA00022884"/>
    </source>
</evidence>
<name>A0A124GAD4_CHLLI</name>
<keyword evidence="3 5" id="KW-0378">Hydrolase</keyword>
<dbReference type="PANTHER" id="PTHR12826:SF15">
    <property type="entry name" value="RIBONUCLEASE Y"/>
    <property type="match status" value="1"/>
</dbReference>
<dbReference type="InterPro" id="IPR006674">
    <property type="entry name" value="HD_domain"/>
</dbReference>
<evidence type="ECO:0000256" key="2">
    <source>
        <dbReference type="ARBA" id="ARBA00022759"/>
    </source>
</evidence>
<dbReference type="GO" id="GO:0003723">
    <property type="term" value="F:RNA binding"/>
    <property type="evidence" value="ECO:0007669"/>
    <property type="project" value="UniProtKB-UniRule"/>
</dbReference>
<dbReference type="InterPro" id="IPR036612">
    <property type="entry name" value="KH_dom_type_1_sf"/>
</dbReference>
<dbReference type="EC" id="3.1.-.-" evidence="5 6"/>
<dbReference type="InterPro" id="IPR017705">
    <property type="entry name" value="Ribonuclease_Y"/>
</dbReference>
<organism evidence="9 10">
    <name type="scientific">Chlorobium limicola</name>
    <dbReference type="NCBI Taxonomy" id="1092"/>
    <lineage>
        <taxon>Bacteria</taxon>
        <taxon>Pseudomonadati</taxon>
        <taxon>Chlorobiota</taxon>
        <taxon>Chlorobiia</taxon>
        <taxon>Chlorobiales</taxon>
        <taxon>Chlorobiaceae</taxon>
        <taxon>Chlorobium/Pelodictyon group</taxon>
        <taxon>Chlorobium</taxon>
    </lineage>
</organism>
<evidence type="ECO:0000313" key="10">
    <source>
        <dbReference type="Proteomes" id="UP000053937"/>
    </source>
</evidence>
<dbReference type="PANTHER" id="PTHR12826">
    <property type="entry name" value="RIBONUCLEASE Y"/>
    <property type="match status" value="1"/>
</dbReference>
<proteinExistence type="inferred from homology"/>
<comment type="caution">
    <text evidence="9">The sequence shown here is derived from an EMBL/GenBank/DDBJ whole genome shotgun (WGS) entry which is preliminary data.</text>
</comment>
<keyword evidence="4 5" id="KW-0694">RNA-binding</keyword>
<dbReference type="Pfam" id="PF12072">
    <property type="entry name" value="RNase_Y_N"/>
    <property type="match status" value="1"/>
</dbReference>
<dbReference type="RefSeq" id="WP_059138431.1">
    <property type="nucleotide sequence ID" value="NZ_LMBR01000039.1"/>
</dbReference>
<evidence type="ECO:0000256" key="1">
    <source>
        <dbReference type="ARBA" id="ARBA00022722"/>
    </source>
</evidence>
<dbReference type="OrthoDB" id="9803205at2"/>
<sequence>MGIVINLFLLVFAAVVFFVIGFFVGRYFLERIGTTKVLEAEERAVQIVQEAQKEANEYKELKVSEVNQEWKKKRREFDQEVVVKNNKFSLLQKQIQQKEGQLKKQAQDLRDSERKMQDQRKESEQIMETVKLRSVELERITAEQNQRLESIANLQADEARQMLIDNMVSKAREEATETIHRIHEDAEQQAERLAEKTLLTAIQRISFEQATENALSVVHIQSDELKGRIIGREGRNIKAFENATGVDIIVDDTPEVVILSCFDPFRRELAKLTLQKLLVDGIIHPVAIEKAYEDAKKEIDDVIMSAGEEALAALQIPDMPSELVRLIGNMKFHTVYGQNLLQHSREVAMLSGLMAAELKLDARIAKRAGLLHDIGLVLPESNEPHAITGSAFLKKFNESSIVINAVAAHHGDVEKESALADLIDAANVVSLSRPGARGAITADGNVKRLESLEEIAKGFPGVLKTYALQAGREIRVIVEGDNVSDSQADVLAHDIANKIESEAQYPGQIRVTIVRERRSIAYAK</sequence>
<evidence type="ECO:0000256" key="5">
    <source>
        <dbReference type="HAMAP-Rule" id="MF_00335"/>
    </source>
</evidence>
<dbReference type="HAMAP" id="MF_00335">
    <property type="entry name" value="RNase_Y"/>
    <property type="match status" value="1"/>
</dbReference>
<dbReference type="SUPFAM" id="SSF54791">
    <property type="entry name" value="Eukaryotic type KH-domain (KH-domain type I)"/>
    <property type="match status" value="1"/>
</dbReference>
<dbReference type="Proteomes" id="UP000053937">
    <property type="component" value="Unassembled WGS sequence"/>
</dbReference>
<dbReference type="GO" id="GO:0005886">
    <property type="term" value="C:plasma membrane"/>
    <property type="evidence" value="ECO:0007669"/>
    <property type="project" value="UniProtKB-SubCell"/>
</dbReference>
<dbReference type="SMART" id="SM00471">
    <property type="entry name" value="HDc"/>
    <property type="match status" value="1"/>
</dbReference>
<dbReference type="InterPro" id="IPR004088">
    <property type="entry name" value="KH_dom_type_1"/>
</dbReference>
<dbReference type="EMBL" id="LMBR01000039">
    <property type="protein sequence ID" value="KUL31897.1"/>
    <property type="molecule type" value="Genomic_DNA"/>
</dbReference>